<evidence type="ECO:0000256" key="1">
    <source>
        <dbReference type="SAM" id="MobiDB-lite"/>
    </source>
</evidence>
<gene>
    <name evidence="2" type="ORF">PTTG_25410</name>
</gene>
<feature type="region of interest" description="Disordered" evidence="1">
    <location>
        <begin position="47"/>
        <end position="119"/>
    </location>
</feature>
<keyword evidence="4" id="KW-1185">Reference proteome</keyword>
<accession>A0A180H407</accession>
<reference evidence="2" key="2">
    <citation type="submission" date="2016-05" db="EMBL/GenBank/DDBJ databases">
        <title>Comparative analysis highlights variable genome content of wheat rusts and divergence of the mating loci.</title>
        <authorList>
            <person name="Cuomo C.A."/>
            <person name="Bakkeren G."/>
            <person name="Szabo L."/>
            <person name="Khalil H."/>
            <person name="Joly D."/>
            <person name="Goldberg J."/>
            <person name="Young S."/>
            <person name="Zeng Q."/>
            <person name="Fellers J."/>
        </authorList>
    </citation>
    <scope>NUCLEOTIDE SEQUENCE [LARGE SCALE GENOMIC DNA]</scope>
    <source>
        <strain evidence="2">1-1 BBBD Race 1</strain>
    </source>
</reference>
<reference evidence="3 4" key="3">
    <citation type="journal article" date="2017" name="G3 (Bethesda)">
        <title>Comparative analysis highlights variable genome content of wheat rusts and divergence of the mating loci.</title>
        <authorList>
            <person name="Cuomo C.A."/>
            <person name="Bakkeren G."/>
            <person name="Khalil H.B."/>
            <person name="Panwar V."/>
            <person name="Joly D."/>
            <person name="Linning R."/>
            <person name="Sakthikumar S."/>
            <person name="Song X."/>
            <person name="Adiconis X."/>
            <person name="Fan L."/>
            <person name="Goldberg J.M."/>
            <person name="Levin J.Z."/>
            <person name="Young S."/>
            <person name="Zeng Q."/>
            <person name="Anikster Y."/>
            <person name="Bruce M."/>
            <person name="Wang M."/>
            <person name="Yin C."/>
            <person name="McCallum B."/>
            <person name="Szabo L.J."/>
            <person name="Hulbert S."/>
            <person name="Chen X."/>
            <person name="Fellers J.P."/>
        </authorList>
    </citation>
    <scope>NUCLEOTIDE SEQUENCE</scope>
    <source>
        <strain evidence="3">isolate 1-1 / race 1 (BBBD)</strain>
        <strain evidence="4">Isolate 1-1 / race 1 (BBBD)</strain>
    </source>
</reference>
<evidence type="ECO:0000313" key="2">
    <source>
        <dbReference type="EMBL" id="OAV99551.1"/>
    </source>
</evidence>
<dbReference type="Proteomes" id="UP000005240">
    <property type="component" value="Unassembled WGS sequence"/>
</dbReference>
<proteinExistence type="predicted"/>
<dbReference type="EnsemblFungi" id="PTTG_25410-t43_1">
    <property type="protein sequence ID" value="PTTG_25410-t43_1-p1"/>
    <property type="gene ID" value="PTTG_25410"/>
</dbReference>
<reference evidence="3" key="4">
    <citation type="submission" date="2025-05" db="UniProtKB">
        <authorList>
            <consortium name="EnsemblFungi"/>
        </authorList>
    </citation>
    <scope>IDENTIFICATION</scope>
    <source>
        <strain evidence="3">isolate 1-1 / race 1 (BBBD)</strain>
    </source>
</reference>
<dbReference type="EMBL" id="ADAS02000003">
    <property type="protein sequence ID" value="OAV99551.1"/>
    <property type="molecule type" value="Genomic_DNA"/>
</dbReference>
<dbReference type="AlphaFoldDB" id="A0A180H407"/>
<feature type="region of interest" description="Disordered" evidence="1">
    <location>
        <begin position="126"/>
        <end position="145"/>
    </location>
</feature>
<evidence type="ECO:0000313" key="4">
    <source>
        <dbReference type="Proteomes" id="UP000005240"/>
    </source>
</evidence>
<evidence type="ECO:0000313" key="3">
    <source>
        <dbReference type="EnsemblFungi" id="PTTG_25410-t43_1-p1"/>
    </source>
</evidence>
<sequence length="279" mass="29658">MQGSTSSASATVRLPSLLTTGDHLGHSAASLPVSCLAATRWLDPTRAACQPPGSRPRPGLPRSDNPTTYTAVAHRRRSAQSSAVNLTDAPQPFSTVQMPASGQPSSGPPNWAAPPPMRNRRTRWQNIGHLDPSGNSPSNPRPPRKTDTLILVLQPPGHFFLLLLHLTFFFGTWSDLSAVPKLTTLVRSSFELARPSRCASITAPYGSNAALVRGRIGTLLTISAAFFIRTLVGISTPSLIGTNGSVIDPMERPAKVHTTGSDSGRLLSARDWSGCGLVM</sequence>
<dbReference type="VEuPathDB" id="FungiDB:PTTG_25410"/>
<name>A0A180H407_PUCT1</name>
<organism evidence="2">
    <name type="scientific">Puccinia triticina (isolate 1-1 / race 1 (BBBD))</name>
    <name type="common">Brown leaf rust fungus</name>
    <dbReference type="NCBI Taxonomy" id="630390"/>
    <lineage>
        <taxon>Eukaryota</taxon>
        <taxon>Fungi</taxon>
        <taxon>Dikarya</taxon>
        <taxon>Basidiomycota</taxon>
        <taxon>Pucciniomycotina</taxon>
        <taxon>Pucciniomycetes</taxon>
        <taxon>Pucciniales</taxon>
        <taxon>Pucciniaceae</taxon>
        <taxon>Puccinia</taxon>
    </lineage>
</organism>
<reference evidence="2" key="1">
    <citation type="submission" date="2009-11" db="EMBL/GenBank/DDBJ databases">
        <authorList>
            <consortium name="The Broad Institute Genome Sequencing Platform"/>
            <person name="Ward D."/>
            <person name="Feldgarden M."/>
            <person name="Earl A."/>
            <person name="Young S.K."/>
            <person name="Zeng Q."/>
            <person name="Koehrsen M."/>
            <person name="Alvarado L."/>
            <person name="Berlin A."/>
            <person name="Bochicchio J."/>
            <person name="Borenstein D."/>
            <person name="Chapman S.B."/>
            <person name="Chen Z."/>
            <person name="Engels R."/>
            <person name="Freedman E."/>
            <person name="Gellesch M."/>
            <person name="Goldberg J."/>
            <person name="Griggs A."/>
            <person name="Gujja S."/>
            <person name="Heilman E."/>
            <person name="Heiman D."/>
            <person name="Hepburn T."/>
            <person name="Howarth C."/>
            <person name="Jen D."/>
            <person name="Larson L."/>
            <person name="Lewis B."/>
            <person name="Mehta T."/>
            <person name="Park D."/>
            <person name="Pearson M."/>
            <person name="Roberts A."/>
            <person name="Saif S."/>
            <person name="Shea T."/>
            <person name="Shenoy N."/>
            <person name="Sisk P."/>
            <person name="Stolte C."/>
            <person name="Sykes S."/>
            <person name="Thomson T."/>
            <person name="Walk T."/>
            <person name="White J."/>
            <person name="Yandava C."/>
            <person name="Izard J."/>
            <person name="Baranova O.V."/>
            <person name="Blanton J.M."/>
            <person name="Tanner A.C."/>
            <person name="Dewhirst F.E."/>
            <person name="Haas B."/>
            <person name="Nusbaum C."/>
            <person name="Birren B."/>
        </authorList>
    </citation>
    <scope>NUCLEOTIDE SEQUENCE [LARGE SCALE GENOMIC DNA]</scope>
    <source>
        <strain evidence="2">1-1 BBBD Race 1</strain>
    </source>
</reference>
<protein>
    <submittedName>
        <fullName evidence="2 3">Uncharacterized protein</fullName>
    </submittedName>
</protein>
<feature type="compositionally biased region" description="Polar residues" evidence="1">
    <location>
        <begin position="92"/>
        <end position="105"/>
    </location>
</feature>